<dbReference type="GO" id="GO:0004672">
    <property type="term" value="F:protein kinase activity"/>
    <property type="evidence" value="ECO:0007669"/>
    <property type="project" value="InterPro"/>
</dbReference>
<dbReference type="InterPro" id="IPR001245">
    <property type="entry name" value="Ser-Thr/Tyr_kinase_cat_dom"/>
</dbReference>
<dbReference type="EMBL" id="BTGU01000031">
    <property type="protein sequence ID" value="GMN49650.1"/>
    <property type="molecule type" value="Genomic_DNA"/>
</dbReference>
<sequence length="182" mass="20435">MVATSYYPQRLAGTPGYLDPEYYMSRRINEKSAVYSFRIVLLEVITGQLPAIAKSSEIFIDISQWVKPMIEEGLIESIVDPKLDGNFDVNSVWKVVEIAMKCVSQNSPERPTTSQVVGELKECLELEAKRAKETCDSTGLREKPLMSICEISILPQLGEKSERKLERGGGISGRILTFMVVW</sequence>
<dbReference type="InterPro" id="IPR000719">
    <property type="entry name" value="Prot_kinase_dom"/>
</dbReference>
<gene>
    <name evidence="2" type="ORF">TIFTF001_018808</name>
</gene>
<dbReference type="Gene3D" id="1.10.510.10">
    <property type="entry name" value="Transferase(Phosphotransferase) domain 1"/>
    <property type="match status" value="1"/>
</dbReference>
<dbReference type="AlphaFoldDB" id="A0AA88AD65"/>
<name>A0AA88AD65_FICCA</name>
<proteinExistence type="predicted"/>
<dbReference type="Proteomes" id="UP001187192">
    <property type="component" value="Unassembled WGS sequence"/>
</dbReference>
<dbReference type="PANTHER" id="PTHR45631">
    <property type="entry name" value="OS07G0107800 PROTEIN-RELATED"/>
    <property type="match status" value="1"/>
</dbReference>
<reference evidence="2" key="1">
    <citation type="submission" date="2023-07" db="EMBL/GenBank/DDBJ databases">
        <title>draft genome sequence of fig (Ficus carica).</title>
        <authorList>
            <person name="Takahashi T."/>
            <person name="Nishimura K."/>
        </authorList>
    </citation>
    <scope>NUCLEOTIDE SEQUENCE</scope>
</reference>
<dbReference type="Pfam" id="PF07714">
    <property type="entry name" value="PK_Tyr_Ser-Thr"/>
    <property type="match status" value="1"/>
</dbReference>
<dbReference type="SUPFAM" id="SSF56112">
    <property type="entry name" value="Protein kinase-like (PK-like)"/>
    <property type="match status" value="1"/>
</dbReference>
<dbReference type="GO" id="GO:0005524">
    <property type="term" value="F:ATP binding"/>
    <property type="evidence" value="ECO:0007669"/>
    <property type="project" value="InterPro"/>
</dbReference>
<keyword evidence="3" id="KW-1185">Reference proteome</keyword>
<protein>
    <recommendedName>
        <fullName evidence="1">Protein kinase domain-containing protein</fullName>
    </recommendedName>
</protein>
<dbReference type="InterPro" id="IPR011009">
    <property type="entry name" value="Kinase-like_dom_sf"/>
</dbReference>
<feature type="domain" description="Protein kinase" evidence="1">
    <location>
        <begin position="1"/>
        <end position="124"/>
    </location>
</feature>
<evidence type="ECO:0000313" key="3">
    <source>
        <dbReference type="Proteomes" id="UP001187192"/>
    </source>
</evidence>
<dbReference type="PROSITE" id="PS50011">
    <property type="entry name" value="PROTEIN_KINASE_DOM"/>
    <property type="match status" value="1"/>
</dbReference>
<comment type="caution">
    <text evidence="2">The sequence shown here is derived from an EMBL/GenBank/DDBJ whole genome shotgun (WGS) entry which is preliminary data.</text>
</comment>
<evidence type="ECO:0000259" key="1">
    <source>
        <dbReference type="PROSITE" id="PS50011"/>
    </source>
</evidence>
<evidence type="ECO:0000313" key="2">
    <source>
        <dbReference type="EMBL" id="GMN49650.1"/>
    </source>
</evidence>
<accession>A0AA88AD65</accession>
<dbReference type="PANTHER" id="PTHR45631:SF202">
    <property type="entry name" value="SENESCENCE-INDUCED RECEPTOR-LIKE SERINE_THREONINE-PROTEIN KINASE"/>
    <property type="match status" value="1"/>
</dbReference>
<organism evidence="2 3">
    <name type="scientific">Ficus carica</name>
    <name type="common">Common fig</name>
    <dbReference type="NCBI Taxonomy" id="3494"/>
    <lineage>
        <taxon>Eukaryota</taxon>
        <taxon>Viridiplantae</taxon>
        <taxon>Streptophyta</taxon>
        <taxon>Embryophyta</taxon>
        <taxon>Tracheophyta</taxon>
        <taxon>Spermatophyta</taxon>
        <taxon>Magnoliopsida</taxon>
        <taxon>eudicotyledons</taxon>
        <taxon>Gunneridae</taxon>
        <taxon>Pentapetalae</taxon>
        <taxon>rosids</taxon>
        <taxon>fabids</taxon>
        <taxon>Rosales</taxon>
        <taxon>Moraceae</taxon>
        <taxon>Ficeae</taxon>
        <taxon>Ficus</taxon>
    </lineage>
</organism>